<dbReference type="Pfam" id="PF01152">
    <property type="entry name" value="Bac_globin"/>
    <property type="match status" value="1"/>
</dbReference>
<dbReference type="GO" id="GO:0020037">
    <property type="term" value="F:heme binding"/>
    <property type="evidence" value="ECO:0007669"/>
    <property type="project" value="InterPro"/>
</dbReference>
<dbReference type="InterPro" id="IPR001486">
    <property type="entry name" value="Hemoglobin_trunc"/>
</dbReference>
<organism evidence="6 7">
    <name type="scientific">Hydrogenophaga aromaticivorans</name>
    <dbReference type="NCBI Taxonomy" id="2610898"/>
    <lineage>
        <taxon>Bacteria</taxon>
        <taxon>Pseudomonadati</taxon>
        <taxon>Pseudomonadota</taxon>
        <taxon>Betaproteobacteria</taxon>
        <taxon>Burkholderiales</taxon>
        <taxon>Comamonadaceae</taxon>
        <taxon>Hydrogenophaga</taxon>
    </lineage>
</organism>
<dbReference type="RefSeq" id="WP_177138455.1">
    <property type="nucleotide sequence ID" value="NZ_VYGV01000025.1"/>
</dbReference>
<evidence type="ECO:0000256" key="2">
    <source>
        <dbReference type="ARBA" id="ARBA00022617"/>
    </source>
</evidence>
<dbReference type="EMBL" id="VYGV01000025">
    <property type="protein sequence ID" value="NWF48122.1"/>
    <property type="molecule type" value="Genomic_DNA"/>
</dbReference>
<evidence type="ECO:0000256" key="1">
    <source>
        <dbReference type="ARBA" id="ARBA00022448"/>
    </source>
</evidence>
<evidence type="ECO:0000313" key="7">
    <source>
        <dbReference type="Proteomes" id="UP000545507"/>
    </source>
</evidence>
<dbReference type="PANTHER" id="PTHR47366">
    <property type="entry name" value="TWO-ON-TWO HEMOGLOBIN-3"/>
    <property type="match status" value="1"/>
</dbReference>
<proteinExistence type="inferred from homology"/>
<dbReference type="GO" id="GO:0005344">
    <property type="term" value="F:oxygen carrier activity"/>
    <property type="evidence" value="ECO:0007669"/>
    <property type="project" value="InterPro"/>
</dbReference>
<sequence length="152" mass="16788">MNLPHALTTEPVAPPSHFEAIGGQTAVDRLVNAFYAQMDSRSDSRGIRAMHEPDLGHTKAVLRLYLAEWLGGPKDYTAQRGHPRLRMRHAAFPIGVPERDAWLACMDAAMQQTGVPADLHRVLMAAFFKTADWMRNTPNPPAIPATNPKEAP</sequence>
<dbReference type="InterPro" id="IPR044203">
    <property type="entry name" value="GlbO/GLB3-like"/>
</dbReference>
<accession>A0A7Y8H1X7</accession>
<keyword evidence="1" id="KW-0813">Transport</keyword>
<comment type="caution">
    <text evidence="6">The sequence shown here is derived from an EMBL/GenBank/DDBJ whole genome shotgun (WGS) entry which is preliminary data.</text>
</comment>
<keyword evidence="2" id="KW-0349">Heme</keyword>
<evidence type="ECO:0000313" key="6">
    <source>
        <dbReference type="EMBL" id="NWF48122.1"/>
    </source>
</evidence>
<dbReference type="SUPFAM" id="SSF46458">
    <property type="entry name" value="Globin-like"/>
    <property type="match status" value="1"/>
</dbReference>
<name>A0A7Y8H1X7_9BURK</name>
<reference evidence="6 7" key="1">
    <citation type="submission" date="2019-09" db="EMBL/GenBank/DDBJ databases">
        <title>Hydrogenophaga aromatica sp. nov., isolated from a para-xylene-degrading enrichment culture.</title>
        <authorList>
            <person name="Tancsics A."/>
            <person name="Banerjee S."/>
        </authorList>
    </citation>
    <scope>NUCLEOTIDE SEQUENCE [LARGE SCALE GENOMIC DNA]</scope>
    <source>
        <strain evidence="6 7">D2P1</strain>
    </source>
</reference>
<dbReference type="Gene3D" id="1.10.490.10">
    <property type="entry name" value="Globins"/>
    <property type="match status" value="1"/>
</dbReference>
<dbReference type="InterPro" id="IPR009050">
    <property type="entry name" value="Globin-like_sf"/>
</dbReference>
<evidence type="ECO:0000256" key="5">
    <source>
        <dbReference type="ARBA" id="ARBA00034496"/>
    </source>
</evidence>
<keyword evidence="7" id="KW-1185">Reference proteome</keyword>
<keyword evidence="3" id="KW-0479">Metal-binding</keyword>
<dbReference type="AlphaFoldDB" id="A0A7Y8H1X7"/>
<dbReference type="PANTHER" id="PTHR47366:SF1">
    <property type="entry name" value="TWO-ON-TWO HEMOGLOBIN-3"/>
    <property type="match status" value="1"/>
</dbReference>
<dbReference type="Proteomes" id="UP000545507">
    <property type="component" value="Unassembled WGS sequence"/>
</dbReference>
<keyword evidence="4" id="KW-0408">Iron</keyword>
<evidence type="ECO:0000256" key="4">
    <source>
        <dbReference type="ARBA" id="ARBA00023004"/>
    </source>
</evidence>
<evidence type="ECO:0000256" key="3">
    <source>
        <dbReference type="ARBA" id="ARBA00022723"/>
    </source>
</evidence>
<dbReference type="GO" id="GO:0019825">
    <property type="term" value="F:oxygen binding"/>
    <property type="evidence" value="ECO:0007669"/>
    <property type="project" value="InterPro"/>
</dbReference>
<protein>
    <submittedName>
        <fullName evidence="6">Group II truncated hemoglobin</fullName>
    </submittedName>
</protein>
<dbReference type="GO" id="GO:0046872">
    <property type="term" value="F:metal ion binding"/>
    <property type="evidence" value="ECO:0007669"/>
    <property type="project" value="UniProtKB-KW"/>
</dbReference>
<dbReference type="InterPro" id="IPR012292">
    <property type="entry name" value="Globin/Proto"/>
</dbReference>
<gene>
    <name evidence="6" type="ORF">F3K02_23125</name>
</gene>
<comment type="similarity">
    <text evidence="5">Belongs to the truncated hemoglobin family. Group II subfamily.</text>
</comment>
<dbReference type="CDD" id="cd14773">
    <property type="entry name" value="TrHb2_PhHbO-like_O"/>
    <property type="match status" value="1"/>
</dbReference>